<dbReference type="CTD" id="8848"/>
<feature type="region of interest" description="Disordered" evidence="1">
    <location>
        <begin position="115"/>
        <end position="246"/>
    </location>
</feature>
<proteinExistence type="predicted"/>
<feature type="compositionally biased region" description="Low complexity" evidence="1">
    <location>
        <begin position="115"/>
        <end position="125"/>
    </location>
</feature>
<dbReference type="HOGENOM" id="CLU_010450_1_0_1"/>
<gene>
    <name evidence="2" type="primary">TSC22D1</name>
</gene>
<dbReference type="GO" id="GO:0008284">
    <property type="term" value="P:positive regulation of cell population proliferation"/>
    <property type="evidence" value="ECO:0007669"/>
    <property type="project" value="TreeGrafter"/>
</dbReference>
<dbReference type="GO" id="GO:0005829">
    <property type="term" value="C:cytosol"/>
    <property type="evidence" value="ECO:0007669"/>
    <property type="project" value="TreeGrafter"/>
</dbReference>
<feature type="region of interest" description="Disordered" evidence="1">
    <location>
        <begin position="1"/>
        <end position="35"/>
    </location>
</feature>
<evidence type="ECO:0000313" key="2">
    <source>
        <dbReference type="Ensembl" id="ENSLACP00000009191.1"/>
    </source>
</evidence>
<dbReference type="InParanoid" id="H3AHS0"/>
<evidence type="ECO:0000313" key="3">
    <source>
        <dbReference type="Proteomes" id="UP000008672"/>
    </source>
</evidence>
<organism evidence="2 3">
    <name type="scientific">Latimeria chalumnae</name>
    <name type="common">Coelacanth</name>
    <dbReference type="NCBI Taxonomy" id="7897"/>
    <lineage>
        <taxon>Eukaryota</taxon>
        <taxon>Metazoa</taxon>
        <taxon>Chordata</taxon>
        <taxon>Craniata</taxon>
        <taxon>Vertebrata</taxon>
        <taxon>Euteleostomi</taxon>
        <taxon>Coelacanthiformes</taxon>
        <taxon>Coelacanthidae</taxon>
        <taxon>Latimeria</taxon>
    </lineage>
</organism>
<dbReference type="GO" id="GO:0005634">
    <property type="term" value="C:nucleus"/>
    <property type="evidence" value="ECO:0007669"/>
    <property type="project" value="TreeGrafter"/>
</dbReference>
<dbReference type="Bgee" id="ENSLACG00000008112">
    <property type="expression patterns" value="Expressed in chordate pharynx and 2 other cell types or tissues"/>
</dbReference>
<reference evidence="2" key="3">
    <citation type="submission" date="2025-09" db="UniProtKB">
        <authorList>
            <consortium name="Ensembl"/>
        </authorList>
    </citation>
    <scope>IDENTIFICATION</scope>
</reference>
<evidence type="ECO:0000256" key="1">
    <source>
        <dbReference type="SAM" id="MobiDB-lite"/>
    </source>
</evidence>
<dbReference type="STRING" id="7897.ENSLACP00000009191"/>
<dbReference type="GeneTree" id="ENSGT00940000166021"/>
<dbReference type="PANTHER" id="PTHR46745">
    <property type="entry name" value="TSC22 DOMAIN FAMILY PROTEIN 1"/>
    <property type="match status" value="1"/>
</dbReference>
<dbReference type="eggNOG" id="KOG4797">
    <property type="taxonomic scope" value="Eukaryota"/>
</dbReference>
<feature type="compositionally biased region" description="Low complexity" evidence="1">
    <location>
        <begin position="222"/>
        <end position="231"/>
    </location>
</feature>
<feature type="compositionally biased region" description="Basic residues" evidence="1">
    <location>
        <begin position="212"/>
        <end position="221"/>
    </location>
</feature>
<feature type="compositionally biased region" description="Polar residues" evidence="1">
    <location>
        <begin position="26"/>
        <end position="35"/>
    </location>
</feature>
<sequence length="952" mass="98524">MYQPDSAADTTARKMAHPAVFPPRRGSNTSSSISPLNAAGTGISNVISTDDYSPTLLIHSSVASSSPGLQHPPPPQSLNLLSQSQLQLQSLPPTGVQIKKKSGFQITSVTPAQISASVSSNNSIAEDTESYDDLDESHTEDLSSSEILDVSLSRATDLGEPERSSSEETLNNFQEAETPGAVSPNQPHLPQHHPLPHHPQKNAMINGSIHPNQHHHHHAPHHGYPPQAHPGMLAGPGMVSTAASGGLTPSSASAKIPTTVSSEKTVFSAAIPTVAVSSAVTPASVASSISTAGTPGIINVSSVTGTNNVNNVNIPGMSNVNATIQSNNLVSINLNASNITGIGNVNTMSGTSSNMNIISGTGNGTIGSCNVINSAVTTVPVVPTSGSVVGQQQQPSTGSRFRVVKLDSSSEPYKKGRWTCTEFYDKENVASEGIPINKVVENIKQNPIEVTSERESTSGSSVSSTISTLSHYTESVGSGEMGAPTVLQQQTYQVLGTQQLDFNSTVSQSIPATSIPQSISQPQLAQVQLHSQEAISSQQKHGALHSMQANMNTIAGVQQSSANIGSIQLSLGHQQPALSTAISPIPQQSGYSQPPHPVSNLPQQQVPYPQTQQTTQLTSVHAMPVNQSAVSSSKPEYVQHQQIIQTSVPAMQPSSAVVGAAAQVPAQGMQGQLHSTVGQTQLSLATGQSVTPAQGSISSVGGGQLMSAAQQSTIPTAVQQQPGINQATASVIQPSASQPTAASQMVQPQQSNIIQQGISGSASVHAQQLVLPPHSTQPPTQPQAQISESVAQGGTSQQISAISPMPLAATVSQVTSTAPLNLTSALSSVIPPQSTTQPPSVQNGNLAQNVSQPTMISTNSSLTVSQPVPQQMVPQRSAQYPASAQTQTGQLEDTRCPVDQPVISAPQGAENVPSVVSTAVLDVTSNLAAPASLLPLKTLPLSTPFMDGEDDR</sequence>
<dbReference type="EMBL" id="AFYH01173640">
    <property type="status" value="NOT_ANNOTATED_CDS"/>
    <property type="molecule type" value="Genomic_DNA"/>
</dbReference>
<reference evidence="2" key="2">
    <citation type="submission" date="2025-08" db="UniProtKB">
        <authorList>
            <consortium name="Ensembl"/>
        </authorList>
    </citation>
    <scope>IDENTIFICATION</scope>
</reference>
<reference evidence="3" key="1">
    <citation type="submission" date="2011-08" db="EMBL/GenBank/DDBJ databases">
        <title>The draft genome of Latimeria chalumnae.</title>
        <authorList>
            <person name="Di Palma F."/>
            <person name="Alfoldi J."/>
            <person name="Johnson J."/>
            <person name="Berlin A."/>
            <person name="Gnerre S."/>
            <person name="Jaffe D."/>
            <person name="MacCallum I."/>
            <person name="Young S."/>
            <person name="Walker B.J."/>
            <person name="Lander E."/>
            <person name="Lindblad-Toh K."/>
        </authorList>
    </citation>
    <scope>NUCLEOTIDE SEQUENCE [LARGE SCALE GENOMIC DNA]</scope>
    <source>
        <strain evidence="3">Wild caught</strain>
    </source>
</reference>
<name>H3AHS0_LATCH</name>
<dbReference type="Ensembl" id="ENSLACT00000009261.1">
    <property type="protein sequence ID" value="ENSLACP00000009191.1"/>
    <property type="gene ID" value="ENSLACG00000008112.1"/>
</dbReference>
<dbReference type="RefSeq" id="XP_064413806.1">
    <property type="nucleotide sequence ID" value="XM_064557736.1"/>
</dbReference>
<dbReference type="GeneID" id="102356782"/>
<keyword evidence="3" id="KW-1185">Reference proteome</keyword>
<accession>H3AHS0</accession>
<dbReference type="GO" id="GO:0043066">
    <property type="term" value="P:negative regulation of apoptotic process"/>
    <property type="evidence" value="ECO:0007669"/>
    <property type="project" value="TreeGrafter"/>
</dbReference>
<evidence type="ECO:0008006" key="4">
    <source>
        <dbReference type="Google" id="ProtNLM"/>
    </source>
</evidence>
<dbReference type="Proteomes" id="UP000008672">
    <property type="component" value="Unassembled WGS sequence"/>
</dbReference>
<feature type="compositionally biased region" description="Basic residues" evidence="1">
    <location>
        <begin position="190"/>
        <end position="200"/>
    </location>
</feature>
<dbReference type="OMA" id="EDSGHQQ"/>
<dbReference type="FunCoup" id="H3AHS0">
    <property type="interactions" value="1928"/>
</dbReference>
<feature type="compositionally biased region" description="Acidic residues" evidence="1">
    <location>
        <begin position="126"/>
        <end position="135"/>
    </location>
</feature>
<dbReference type="PANTHER" id="PTHR46745:SF1">
    <property type="entry name" value="TSC22 DOMAIN FAMILY PROTEIN 1"/>
    <property type="match status" value="1"/>
</dbReference>
<dbReference type="AlphaFoldDB" id="H3AHS0"/>
<protein>
    <recommendedName>
        <fullName evidence="4">TSC22 domain family member 1</fullName>
    </recommendedName>
</protein>